<feature type="domain" description="Fe/B12 periplasmic-binding" evidence="7">
    <location>
        <begin position="69"/>
        <end position="344"/>
    </location>
</feature>
<dbReference type="PROSITE" id="PS50983">
    <property type="entry name" value="FE_B12_PBP"/>
    <property type="match status" value="1"/>
</dbReference>
<dbReference type="RefSeq" id="WP_317549579.1">
    <property type="nucleotide sequence ID" value="NZ_JAWLKE010000010.1"/>
</dbReference>
<dbReference type="EMBL" id="JAWLKE010000010">
    <property type="protein sequence ID" value="MDV6233354.1"/>
    <property type="molecule type" value="Genomic_DNA"/>
</dbReference>
<dbReference type="PANTHER" id="PTHR30532:SF24">
    <property type="entry name" value="FERRIC ENTEROBACTIN-BINDING PERIPLASMIC PROTEIN FEPB"/>
    <property type="match status" value="1"/>
</dbReference>
<evidence type="ECO:0000313" key="8">
    <source>
        <dbReference type="EMBL" id="MDV6233354.1"/>
    </source>
</evidence>
<dbReference type="InterPro" id="IPR051313">
    <property type="entry name" value="Bact_iron-sidero_bind"/>
</dbReference>
<reference evidence="8 9" key="1">
    <citation type="submission" date="2023-10" db="EMBL/GenBank/DDBJ databases">
        <title>Development of a sustainable strategy for remediation of hydrocarbon-contaminated territories based on the waste exchange concept.</title>
        <authorList>
            <person name="Krivoruchko A."/>
        </authorList>
    </citation>
    <scope>NUCLEOTIDE SEQUENCE [LARGE SCALE GENOMIC DNA]</scope>
    <source>
        <strain evidence="8 9">IEGM 1322</strain>
    </source>
</reference>
<evidence type="ECO:0000259" key="7">
    <source>
        <dbReference type="PROSITE" id="PS50983"/>
    </source>
</evidence>
<dbReference type="Gene3D" id="3.40.50.1980">
    <property type="entry name" value="Nitrogenase molybdenum iron protein domain"/>
    <property type="match status" value="2"/>
</dbReference>
<gene>
    <name evidence="8" type="ORF">R3P95_22595</name>
</gene>
<evidence type="ECO:0000256" key="6">
    <source>
        <dbReference type="SAM" id="SignalP"/>
    </source>
</evidence>
<protein>
    <submittedName>
        <fullName evidence="8">ABC transporter substrate-binding protein</fullName>
    </submittedName>
</protein>
<dbReference type="InterPro" id="IPR002491">
    <property type="entry name" value="ABC_transptr_periplasmic_BD"/>
</dbReference>
<evidence type="ECO:0000256" key="2">
    <source>
        <dbReference type="ARBA" id="ARBA00008814"/>
    </source>
</evidence>
<comment type="caution">
    <text evidence="8">The sequence shown here is derived from an EMBL/GenBank/DDBJ whole genome shotgun (WGS) entry which is preliminary data.</text>
</comment>
<dbReference type="PROSITE" id="PS51257">
    <property type="entry name" value="PROKAR_LIPOPROTEIN"/>
    <property type="match status" value="1"/>
</dbReference>
<keyword evidence="9" id="KW-1185">Reference proteome</keyword>
<feature type="chain" id="PRO_5045607834" evidence="6">
    <location>
        <begin position="30"/>
        <end position="344"/>
    </location>
</feature>
<organism evidence="8 9">
    <name type="scientific">Rhodococcus cercidiphylli</name>
    <dbReference type="NCBI Taxonomy" id="489916"/>
    <lineage>
        <taxon>Bacteria</taxon>
        <taxon>Bacillati</taxon>
        <taxon>Actinomycetota</taxon>
        <taxon>Actinomycetes</taxon>
        <taxon>Mycobacteriales</taxon>
        <taxon>Nocardiaceae</taxon>
        <taxon>Rhodococcus</taxon>
    </lineage>
</organism>
<dbReference type="SUPFAM" id="SSF53807">
    <property type="entry name" value="Helical backbone' metal receptor"/>
    <property type="match status" value="1"/>
</dbReference>
<dbReference type="PANTHER" id="PTHR30532">
    <property type="entry name" value="IRON III DICITRATE-BINDING PERIPLASMIC PROTEIN"/>
    <property type="match status" value="1"/>
</dbReference>
<evidence type="ECO:0000256" key="1">
    <source>
        <dbReference type="ARBA" id="ARBA00004196"/>
    </source>
</evidence>
<evidence type="ECO:0000313" key="9">
    <source>
        <dbReference type="Proteomes" id="UP001185899"/>
    </source>
</evidence>
<feature type="compositionally biased region" description="Polar residues" evidence="5">
    <location>
        <begin position="32"/>
        <end position="51"/>
    </location>
</feature>
<evidence type="ECO:0000256" key="4">
    <source>
        <dbReference type="ARBA" id="ARBA00022729"/>
    </source>
</evidence>
<evidence type="ECO:0000256" key="3">
    <source>
        <dbReference type="ARBA" id="ARBA00022448"/>
    </source>
</evidence>
<dbReference type="Proteomes" id="UP001185899">
    <property type="component" value="Unassembled WGS sequence"/>
</dbReference>
<evidence type="ECO:0000256" key="5">
    <source>
        <dbReference type="SAM" id="MobiDB-lite"/>
    </source>
</evidence>
<keyword evidence="3" id="KW-0813">Transport</keyword>
<proteinExistence type="inferred from homology"/>
<comment type="similarity">
    <text evidence="2">Belongs to the bacterial solute-binding protein 8 family.</text>
</comment>
<accession>A0ABU4B4C2</accession>
<name>A0ABU4B4C2_9NOCA</name>
<feature type="signal peptide" evidence="6">
    <location>
        <begin position="1"/>
        <end position="29"/>
    </location>
</feature>
<feature type="region of interest" description="Disordered" evidence="5">
    <location>
        <begin position="32"/>
        <end position="54"/>
    </location>
</feature>
<sequence length="344" mass="36530">MRISTTRTRRSRRTLATTFAVLSMVGVTALSGCSSSDNEPGESNTTSSESGFSYVDGRGETVELDAVPSRIVASEQAAAALIPLGIKPVGIWGGSSFESSIPLRGLDLDGIESVGQAYGDIDVEQVAALDPDVLITGWYAGDAYGGLGLETSDLANQLEQVAPFLAVSAQKPSSETLQDYETLATELGADVDTDANRADREAYDSAVADLKEAIAAKPGLTAMAISPSDQYYVAINDEFPELRDYQNWGLTLLESDVPRAADSGSFTPVSWENVGQYQPNLILLDTRSYSTPLAELEADRPTWALVNAAEAGNIADWTTDATNNYASYTAQIVDLTAAIDKTTV</sequence>
<dbReference type="Pfam" id="PF01497">
    <property type="entry name" value="Peripla_BP_2"/>
    <property type="match status" value="1"/>
</dbReference>
<comment type="subcellular location">
    <subcellularLocation>
        <location evidence="1">Cell envelope</location>
    </subcellularLocation>
</comment>
<keyword evidence="4 6" id="KW-0732">Signal</keyword>